<evidence type="ECO:0000313" key="5">
    <source>
        <dbReference type="Proteomes" id="UP001642409"/>
    </source>
</evidence>
<evidence type="ECO:0000256" key="2">
    <source>
        <dbReference type="ARBA" id="ARBA00023134"/>
    </source>
</evidence>
<dbReference type="PANTHER" id="PTHR47977">
    <property type="entry name" value="RAS-RELATED PROTEIN RAB"/>
    <property type="match status" value="1"/>
</dbReference>
<name>A0AA86RPA9_9EUKA</name>
<evidence type="ECO:0000313" key="4">
    <source>
        <dbReference type="EMBL" id="CAL5988178.1"/>
    </source>
</evidence>
<dbReference type="InterPro" id="IPR027417">
    <property type="entry name" value="P-loop_NTPase"/>
</dbReference>
<dbReference type="EMBL" id="CATOUU010001177">
    <property type="protein sequence ID" value="CAI9977163.1"/>
    <property type="molecule type" value="Genomic_DNA"/>
</dbReference>
<keyword evidence="1" id="KW-0547">Nucleotide-binding</keyword>
<dbReference type="FunFam" id="3.40.50.300:FF:001447">
    <property type="entry name" value="Ras-related protein Rab-1B"/>
    <property type="match status" value="1"/>
</dbReference>
<dbReference type="AlphaFoldDB" id="A0AA86RPA9"/>
<dbReference type="EMBL" id="CAXDID020000022">
    <property type="protein sequence ID" value="CAL5988178.1"/>
    <property type="molecule type" value="Genomic_DNA"/>
</dbReference>
<comment type="caution">
    <text evidence="3">The sequence shown here is derived from an EMBL/GenBank/DDBJ whole genome shotgun (WGS) entry which is preliminary data.</text>
</comment>
<gene>
    <name evidence="4" type="ORF">HINF_LOCUS10245</name>
    <name evidence="3" type="ORF">HINF_LOCUS64808</name>
</gene>
<dbReference type="InterPro" id="IPR001806">
    <property type="entry name" value="Small_GTPase"/>
</dbReference>
<dbReference type="GO" id="GO:0005525">
    <property type="term" value="F:GTP binding"/>
    <property type="evidence" value="ECO:0007669"/>
    <property type="project" value="UniProtKB-KW"/>
</dbReference>
<keyword evidence="5" id="KW-1185">Reference proteome</keyword>
<dbReference type="PRINTS" id="PR00449">
    <property type="entry name" value="RASTRNSFRMNG"/>
</dbReference>
<dbReference type="InterPro" id="IPR005225">
    <property type="entry name" value="Small_GTP-bd"/>
</dbReference>
<dbReference type="InterPro" id="IPR050227">
    <property type="entry name" value="Rab"/>
</dbReference>
<dbReference type="SUPFAM" id="SSF52540">
    <property type="entry name" value="P-loop containing nucleoside triphosphate hydrolases"/>
    <property type="match status" value="1"/>
</dbReference>
<proteinExistence type="predicted"/>
<dbReference type="SMART" id="SM00173">
    <property type="entry name" value="RAS"/>
    <property type="match status" value="1"/>
</dbReference>
<organism evidence="3">
    <name type="scientific">Hexamita inflata</name>
    <dbReference type="NCBI Taxonomy" id="28002"/>
    <lineage>
        <taxon>Eukaryota</taxon>
        <taxon>Metamonada</taxon>
        <taxon>Diplomonadida</taxon>
        <taxon>Hexamitidae</taxon>
        <taxon>Hexamitinae</taxon>
        <taxon>Hexamita</taxon>
    </lineage>
</organism>
<sequence length="170" mass="19131">MSEDYSRVKILVVGPSKSGKSCLIKNYCEGRFVKRYLPTIGIDYGVRTIEIQNKPIKVNFFDASGALEFKPIRQEFYADSQAVIFVVDASVPSSLIECTDFFNETVASNIPLNYLVISKTDLGMKLNETDVAEFTKKINGRSFKASSMTGENVEMLFGQIFKDVHLQFLK</sequence>
<dbReference type="NCBIfam" id="TIGR00231">
    <property type="entry name" value="small_GTP"/>
    <property type="match status" value="1"/>
</dbReference>
<dbReference type="GO" id="GO:0003924">
    <property type="term" value="F:GTPase activity"/>
    <property type="evidence" value="ECO:0007669"/>
    <property type="project" value="InterPro"/>
</dbReference>
<dbReference type="Proteomes" id="UP001642409">
    <property type="component" value="Unassembled WGS sequence"/>
</dbReference>
<dbReference type="SMART" id="SM00175">
    <property type="entry name" value="RAB"/>
    <property type="match status" value="1"/>
</dbReference>
<protein>
    <submittedName>
        <fullName evidence="3">RabB</fullName>
    </submittedName>
</protein>
<dbReference type="SMART" id="SM00174">
    <property type="entry name" value="RHO"/>
    <property type="match status" value="1"/>
</dbReference>
<evidence type="ECO:0000256" key="1">
    <source>
        <dbReference type="ARBA" id="ARBA00022741"/>
    </source>
</evidence>
<reference evidence="4 5" key="2">
    <citation type="submission" date="2024-07" db="EMBL/GenBank/DDBJ databases">
        <authorList>
            <person name="Akdeniz Z."/>
        </authorList>
    </citation>
    <scope>NUCLEOTIDE SEQUENCE [LARGE SCALE GENOMIC DNA]</scope>
</reference>
<dbReference type="PROSITE" id="PS51419">
    <property type="entry name" value="RAB"/>
    <property type="match status" value="1"/>
</dbReference>
<accession>A0AA86RPA9</accession>
<dbReference type="Gene3D" id="3.40.50.300">
    <property type="entry name" value="P-loop containing nucleotide triphosphate hydrolases"/>
    <property type="match status" value="1"/>
</dbReference>
<dbReference type="Pfam" id="PF00071">
    <property type="entry name" value="Ras"/>
    <property type="match status" value="1"/>
</dbReference>
<keyword evidence="2" id="KW-0342">GTP-binding</keyword>
<evidence type="ECO:0000313" key="3">
    <source>
        <dbReference type="EMBL" id="CAI9977163.1"/>
    </source>
</evidence>
<reference evidence="3" key="1">
    <citation type="submission" date="2023-06" db="EMBL/GenBank/DDBJ databases">
        <authorList>
            <person name="Kurt Z."/>
        </authorList>
    </citation>
    <scope>NUCLEOTIDE SEQUENCE</scope>
</reference>